<evidence type="ECO:0000256" key="4">
    <source>
        <dbReference type="ARBA" id="ARBA00022795"/>
    </source>
</evidence>
<evidence type="ECO:0000256" key="1">
    <source>
        <dbReference type="ARBA" id="ARBA00004514"/>
    </source>
</evidence>
<accession>D1C176</accession>
<reference evidence="7 8" key="2">
    <citation type="journal article" date="2010" name="Stand. Genomic Sci.">
        <title>Complete genome sequence of Desulfohalobium retbaense type strain (HR(100)).</title>
        <authorList>
            <person name="Spring S."/>
            <person name="Nolan M."/>
            <person name="Lapidus A."/>
            <person name="Glavina Del Rio T."/>
            <person name="Copeland A."/>
            <person name="Tice H."/>
            <person name="Cheng J.F."/>
            <person name="Lucas S."/>
            <person name="Land M."/>
            <person name="Chen F."/>
            <person name="Bruce D."/>
            <person name="Goodwin L."/>
            <person name="Pitluck S."/>
            <person name="Ivanova N."/>
            <person name="Mavromatis K."/>
            <person name="Mikhailova N."/>
            <person name="Pati A."/>
            <person name="Chen A."/>
            <person name="Palaniappan K."/>
            <person name="Hauser L."/>
            <person name="Chang Y.J."/>
            <person name="Jeffries C.D."/>
            <person name="Munk C."/>
            <person name="Kiss H."/>
            <person name="Chain P."/>
            <person name="Han C."/>
            <person name="Brettin T."/>
            <person name="Detter J.C."/>
            <person name="Schuler E."/>
            <person name="Goker M."/>
            <person name="Rohde M."/>
            <person name="Bristow J."/>
            <person name="Eisen J.A."/>
            <person name="Markowitz V."/>
            <person name="Hugenholtz P."/>
            <person name="Kyrpides N.C."/>
            <person name="Klenk H.P."/>
        </authorList>
    </citation>
    <scope>NUCLEOTIDE SEQUENCE [LARGE SCALE GENOMIC DNA]</scope>
    <source>
        <strain evidence="8">ATCC 49802 / DSM 20745 / S 6022</strain>
    </source>
</reference>
<keyword evidence="7" id="KW-0282">Flagellum</keyword>
<evidence type="ECO:0000313" key="8">
    <source>
        <dbReference type="Proteomes" id="UP000002027"/>
    </source>
</evidence>
<dbReference type="SUPFAM" id="SSF101116">
    <property type="entry name" value="Flagellar export chaperone FliS"/>
    <property type="match status" value="1"/>
</dbReference>
<dbReference type="PANTHER" id="PTHR34773">
    <property type="entry name" value="FLAGELLAR SECRETION CHAPERONE FLIS"/>
    <property type="match status" value="1"/>
</dbReference>
<dbReference type="STRING" id="479434.Sthe_0555"/>
<dbReference type="Gene3D" id="1.20.120.340">
    <property type="entry name" value="Flagellar protein FliS"/>
    <property type="match status" value="1"/>
</dbReference>
<dbReference type="NCBIfam" id="TIGR00208">
    <property type="entry name" value="fliS"/>
    <property type="match status" value="1"/>
</dbReference>
<name>D1C176_SPHTD</name>
<keyword evidence="8" id="KW-1185">Reference proteome</keyword>
<reference evidence="8" key="1">
    <citation type="submission" date="2009-11" db="EMBL/GenBank/DDBJ databases">
        <title>The complete chromosome 1 of Sphaerobacter thermophilus DSM 20745.</title>
        <authorList>
            <person name="Lucas S."/>
            <person name="Copeland A."/>
            <person name="Lapidus A."/>
            <person name="Glavina del Rio T."/>
            <person name="Dalin E."/>
            <person name="Tice H."/>
            <person name="Bruce D."/>
            <person name="Goodwin L."/>
            <person name="Pitluck S."/>
            <person name="Kyrpides N."/>
            <person name="Mavromatis K."/>
            <person name="Ivanova N."/>
            <person name="Mikhailova N."/>
            <person name="LaButti K.M."/>
            <person name="Clum A."/>
            <person name="Sun H.I."/>
            <person name="Brettin T."/>
            <person name="Detter J.C."/>
            <person name="Han C."/>
            <person name="Larimer F."/>
            <person name="Land M."/>
            <person name="Hauser L."/>
            <person name="Markowitz V."/>
            <person name="Cheng J.F."/>
            <person name="Hugenholtz P."/>
            <person name="Woyke T."/>
            <person name="Wu D."/>
            <person name="Steenblock K."/>
            <person name="Schneider S."/>
            <person name="Pukall R."/>
            <person name="Goeker M."/>
            <person name="Klenk H.P."/>
            <person name="Eisen J.A."/>
        </authorList>
    </citation>
    <scope>NUCLEOTIDE SEQUENCE [LARGE SCALE GENOMIC DNA]</scope>
    <source>
        <strain evidence="8">ATCC 49802 / DSM 20745 / S 6022</strain>
    </source>
</reference>
<dbReference type="GO" id="GO:0071973">
    <property type="term" value="P:bacterial-type flagellum-dependent cell motility"/>
    <property type="evidence" value="ECO:0007669"/>
    <property type="project" value="TreeGrafter"/>
</dbReference>
<keyword evidence="3 6" id="KW-0963">Cytoplasm</keyword>
<comment type="similarity">
    <text evidence="2 6">Belongs to the FliS family.</text>
</comment>
<sequence length="138" mass="15484">MINPYDQYRRIATETADPVELVLMLYRGAIRNLEVAEAALERRDSSQAHESLVKTQNIVAELMGTLNLDAGELAHNLHRLYDYMQRRLLLANLRKDAAPAAEVRGMLTDLLATWEELAQRYRAARAVQPALVGVRGAA</sequence>
<dbReference type="Pfam" id="PF02561">
    <property type="entry name" value="FliS"/>
    <property type="match status" value="1"/>
</dbReference>
<dbReference type="HOGENOM" id="CLU_080373_3_0_0"/>
<keyword evidence="7" id="KW-0969">Cilium</keyword>
<dbReference type="OrthoDB" id="164125at2"/>
<dbReference type="eggNOG" id="COG1516">
    <property type="taxonomic scope" value="Bacteria"/>
</dbReference>
<keyword evidence="5" id="KW-0143">Chaperone</keyword>
<evidence type="ECO:0000256" key="6">
    <source>
        <dbReference type="PIRNR" id="PIRNR039090"/>
    </source>
</evidence>
<dbReference type="InterPro" id="IPR003713">
    <property type="entry name" value="FliS"/>
</dbReference>
<dbReference type="InParanoid" id="D1C176"/>
<organism evidence="7 8">
    <name type="scientific">Sphaerobacter thermophilus (strain ATCC 49802 / DSM 20745 / KCCM 41009 / NCIMB 13125 / S 6022)</name>
    <dbReference type="NCBI Taxonomy" id="479434"/>
    <lineage>
        <taxon>Bacteria</taxon>
        <taxon>Pseudomonadati</taxon>
        <taxon>Thermomicrobiota</taxon>
        <taxon>Thermomicrobia</taxon>
        <taxon>Sphaerobacterales</taxon>
        <taxon>Sphaerobacterineae</taxon>
        <taxon>Sphaerobacteraceae</taxon>
        <taxon>Sphaerobacter</taxon>
    </lineage>
</organism>
<keyword evidence="7" id="KW-0966">Cell projection</keyword>
<evidence type="ECO:0000256" key="5">
    <source>
        <dbReference type="ARBA" id="ARBA00023186"/>
    </source>
</evidence>
<evidence type="ECO:0000256" key="3">
    <source>
        <dbReference type="ARBA" id="ARBA00022490"/>
    </source>
</evidence>
<dbReference type="Proteomes" id="UP000002027">
    <property type="component" value="Chromosome 1"/>
</dbReference>
<proteinExistence type="inferred from homology"/>
<dbReference type="CDD" id="cd16098">
    <property type="entry name" value="FliS"/>
    <property type="match status" value="1"/>
</dbReference>
<gene>
    <name evidence="7" type="ordered locus">Sthe_0555</name>
</gene>
<comment type="subcellular location">
    <subcellularLocation>
        <location evidence="1 6">Cytoplasm</location>
        <location evidence="1 6">Cytosol</location>
    </subcellularLocation>
</comment>
<protein>
    <recommendedName>
        <fullName evidence="6">Flagellar secretion chaperone FliS</fullName>
    </recommendedName>
</protein>
<evidence type="ECO:0000313" key="7">
    <source>
        <dbReference type="EMBL" id="ACZ37993.1"/>
    </source>
</evidence>
<dbReference type="PIRSF" id="PIRSF039090">
    <property type="entry name" value="Flis"/>
    <property type="match status" value="1"/>
</dbReference>
<keyword evidence="4 6" id="KW-1005">Bacterial flagellum biogenesis</keyword>
<dbReference type="GO" id="GO:0005829">
    <property type="term" value="C:cytosol"/>
    <property type="evidence" value="ECO:0007669"/>
    <property type="project" value="UniProtKB-SubCell"/>
</dbReference>
<dbReference type="GO" id="GO:0044780">
    <property type="term" value="P:bacterial-type flagellum assembly"/>
    <property type="evidence" value="ECO:0007669"/>
    <property type="project" value="InterPro"/>
</dbReference>
<dbReference type="AlphaFoldDB" id="D1C176"/>
<dbReference type="FunCoup" id="D1C176">
    <property type="interactions" value="42"/>
</dbReference>
<dbReference type="PANTHER" id="PTHR34773:SF1">
    <property type="entry name" value="FLAGELLAR SECRETION CHAPERONE FLIS"/>
    <property type="match status" value="1"/>
</dbReference>
<evidence type="ECO:0000256" key="2">
    <source>
        <dbReference type="ARBA" id="ARBA00008787"/>
    </source>
</evidence>
<dbReference type="EMBL" id="CP001823">
    <property type="protein sequence ID" value="ACZ37993.1"/>
    <property type="molecule type" value="Genomic_DNA"/>
</dbReference>
<dbReference type="InterPro" id="IPR036584">
    <property type="entry name" value="FliS_sf"/>
</dbReference>
<dbReference type="KEGG" id="sti:Sthe_0555"/>